<dbReference type="PROSITE" id="PS51892">
    <property type="entry name" value="SUBTILASE"/>
    <property type="match status" value="1"/>
</dbReference>
<dbReference type="AlphaFoldDB" id="G3AKH8"/>
<dbReference type="SUPFAM" id="SSF52743">
    <property type="entry name" value="Subtilisin-like"/>
    <property type="match status" value="1"/>
</dbReference>
<reference evidence="8 9" key="1">
    <citation type="journal article" date="2011" name="Proc. Natl. Acad. Sci. U.S.A.">
        <title>Comparative genomics of xylose-fermenting fungi for enhanced biofuel production.</title>
        <authorList>
            <person name="Wohlbach D.J."/>
            <person name="Kuo A."/>
            <person name="Sato T.K."/>
            <person name="Potts K.M."/>
            <person name="Salamov A.A."/>
            <person name="LaButti K.M."/>
            <person name="Sun H."/>
            <person name="Clum A."/>
            <person name="Pangilinan J.L."/>
            <person name="Lindquist E.A."/>
            <person name="Lucas S."/>
            <person name="Lapidus A."/>
            <person name="Jin M."/>
            <person name="Gunawan C."/>
            <person name="Balan V."/>
            <person name="Dale B.E."/>
            <person name="Jeffries T.W."/>
            <person name="Zinkel R."/>
            <person name="Barry K.W."/>
            <person name="Grigoriev I.V."/>
            <person name="Gasch A.P."/>
        </authorList>
    </citation>
    <scope>NUCLEOTIDE SEQUENCE [LARGE SCALE GENOMIC DNA]</scope>
    <source>
        <strain evidence="9">NRRL Y-27907 / 11-Y1</strain>
    </source>
</reference>
<evidence type="ECO:0000256" key="3">
    <source>
        <dbReference type="ARBA" id="ARBA00022801"/>
    </source>
</evidence>
<dbReference type="Pfam" id="PF00082">
    <property type="entry name" value="Peptidase_S8"/>
    <property type="match status" value="1"/>
</dbReference>
<gene>
    <name evidence="8" type="ORF">SPAPADRAFT_65952</name>
</gene>
<organism evidence="9">
    <name type="scientific">Spathaspora passalidarum (strain NRRL Y-27907 / 11-Y1)</name>
    <dbReference type="NCBI Taxonomy" id="619300"/>
    <lineage>
        <taxon>Eukaryota</taxon>
        <taxon>Fungi</taxon>
        <taxon>Dikarya</taxon>
        <taxon>Ascomycota</taxon>
        <taxon>Saccharomycotina</taxon>
        <taxon>Pichiomycetes</taxon>
        <taxon>Debaryomycetaceae</taxon>
        <taxon>Spathaspora</taxon>
    </lineage>
</organism>
<keyword evidence="9" id="KW-1185">Reference proteome</keyword>
<keyword evidence="6" id="KW-0732">Signal</keyword>
<dbReference type="OrthoDB" id="206201at2759"/>
<dbReference type="HOGENOM" id="CLU_1171243_0_0_1"/>
<dbReference type="Proteomes" id="UP000000709">
    <property type="component" value="Unassembled WGS sequence"/>
</dbReference>
<dbReference type="InterPro" id="IPR023828">
    <property type="entry name" value="Peptidase_S8_Ser-AS"/>
</dbReference>
<evidence type="ECO:0000256" key="2">
    <source>
        <dbReference type="ARBA" id="ARBA00022670"/>
    </source>
</evidence>
<dbReference type="GeneID" id="18875070"/>
<dbReference type="Gene3D" id="3.40.50.200">
    <property type="entry name" value="Peptidase S8/S53 domain"/>
    <property type="match status" value="2"/>
</dbReference>
<dbReference type="GO" id="GO:0004252">
    <property type="term" value="F:serine-type endopeptidase activity"/>
    <property type="evidence" value="ECO:0007669"/>
    <property type="project" value="InterPro"/>
</dbReference>
<evidence type="ECO:0000256" key="1">
    <source>
        <dbReference type="ARBA" id="ARBA00011073"/>
    </source>
</evidence>
<dbReference type="OMA" id="CAHANGV"/>
<dbReference type="InParanoid" id="G3AKH8"/>
<dbReference type="InterPro" id="IPR000209">
    <property type="entry name" value="Peptidase_S8/S53_dom"/>
</dbReference>
<name>G3AKH8_SPAPN</name>
<dbReference type="GO" id="GO:0006508">
    <property type="term" value="P:proteolysis"/>
    <property type="evidence" value="ECO:0007669"/>
    <property type="project" value="UniProtKB-KW"/>
</dbReference>
<dbReference type="PANTHER" id="PTHR43806">
    <property type="entry name" value="PEPTIDASE S8"/>
    <property type="match status" value="1"/>
</dbReference>
<dbReference type="InterPro" id="IPR036852">
    <property type="entry name" value="Peptidase_S8/S53_dom_sf"/>
</dbReference>
<evidence type="ECO:0000313" key="8">
    <source>
        <dbReference type="EMBL" id="EGW32935.1"/>
    </source>
</evidence>
<evidence type="ECO:0000256" key="6">
    <source>
        <dbReference type="SAM" id="SignalP"/>
    </source>
</evidence>
<keyword evidence="3" id="KW-0378">Hydrolase</keyword>
<protein>
    <recommendedName>
        <fullName evidence="7">Peptidase S8/S53 domain-containing protein</fullName>
    </recommendedName>
</protein>
<evidence type="ECO:0000256" key="5">
    <source>
        <dbReference type="PROSITE-ProRule" id="PRU01240"/>
    </source>
</evidence>
<dbReference type="EMBL" id="GL996501">
    <property type="protein sequence ID" value="EGW32935.1"/>
    <property type="molecule type" value="Genomic_DNA"/>
</dbReference>
<feature type="domain" description="Peptidase S8/S53" evidence="7">
    <location>
        <begin position="75"/>
        <end position="178"/>
    </location>
</feature>
<dbReference type="InterPro" id="IPR050131">
    <property type="entry name" value="Peptidase_S8_subtilisin-like"/>
</dbReference>
<dbReference type="PROSITE" id="PS00138">
    <property type="entry name" value="SUBTILASE_SER"/>
    <property type="match status" value="1"/>
</dbReference>
<keyword evidence="2" id="KW-0645">Protease</keyword>
<evidence type="ECO:0000313" key="9">
    <source>
        <dbReference type="Proteomes" id="UP000000709"/>
    </source>
</evidence>
<comment type="caution">
    <text evidence="5">Lacks conserved residue(s) required for the propagation of feature annotation.</text>
</comment>
<comment type="similarity">
    <text evidence="1 5">Belongs to the peptidase S8 family.</text>
</comment>
<dbReference type="eggNOG" id="KOG1153">
    <property type="taxonomic scope" value="Eukaryota"/>
</dbReference>
<keyword evidence="4" id="KW-0720">Serine protease</keyword>
<dbReference type="RefSeq" id="XP_007374450.1">
    <property type="nucleotide sequence ID" value="XM_007374388.1"/>
</dbReference>
<proteinExistence type="inferred from homology"/>
<feature type="chain" id="PRO_5003442460" description="Peptidase S8/S53 domain-containing protein" evidence="6">
    <location>
        <begin position="21"/>
        <end position="237"/>
    </location>
</feature>
<dbReference type="KEGG" id="spaa:SPAPADRAFT_65952"/>
<sequence>MLMHRKVLIYLMMMVVKVLIQFEGRAKWAISLEKPNIRKDEGGHGTHFAGIIGSRTYEVAKKVDLFAIGTLNGRAVNKATEAGLHIVIAAGNENINACEKSPGREAGPITVGATNSSDASSKFSKFGQCVDIFAPGEDIESTYIGPDVKISSGTSMAAPRIAGIVSYFLSLQPEIWSEFATGLIKPQDLKKRITRYGIRGKITGLDDTSRNILAFNGGGGGGGGNLTDLWMIWWYER</sequence>
<accession>G3AKH8</accession>
<evidence type="ECO:0000259" key="7">
    <source>
        <dbReference type="Pfam" id="PF00082"/>
    </source>
</evidence>
<dbReference type="PANTHER" id="PTHR43806:SF11">
    <property type="entry name" value="CEREVISIN-RELATED"/>
    <property type="match status" value="1"/>
</dbReference>
<evidence type="ECO:0000256" key="4">
    <source>
        <dbReference type="ARBA" id="ARBA00022825"/>
    </source>
</evidence>
<feature type="signal peptide" evidence="6">
    <location>
        <begin position="1"/>
        <end position="20"/>
    </location>
</feature>